<dbReference type="InterPro" id="IPR034660">
    <property type="entry name" value="DinB/YfiT-like"/>
</dbReference>
<organism evidence="3 4">
    <name type="scientific">Halalkalibaculum roseum</name>
    <dbReference type="NCBI Taxonomy" id="2709311"/>
    <lineage>
        <taxon>Bacteria</taxon>
        <taxon>Pseudomonadati</taxon>
        <taxon>Balneolota</taxon>
        <taxon>Balneolia</taxon>
        <taxon>Balneolales</taxon>
        <taxon>Balneolaceae</taxon>
        <taxon>Halalkalibaculum</taxon>
    </lineage>
</organism>
<accession>A0A6M1T7K1</accession>
<feature type="domain" description="DinB-like" evidence="2">
    <location>
        <begin position="23"/>
        <end position="147"/>
    </location>
</feature>
<proteinExistence type="predicted"/>
<dbReference type="EMBL" id="JAALLT010000004">
    <property type="protein sequence ID" value="NGP77935.1"/>
    <property type="molecule type" value="Genomic_DNA"/>
</dbReference>
<dbReference type="AlphaFoldDB" id="A0A6M1T7K1"/>
<dbReference type="Proteomes" id="UP000473278">
    <property type="component" value="Unassembled WGS sequence"/>
</dbReference>
<keyword evidence="4" id="KW-1185">Reference proteome</keyword>
<dbReference type="InterPro" id="IPR024775">
    <property type="entry name" value="DinB-like"/>
</dbReference>
<evidence type="ECO:0000313" key="3">
    <source>
        <dbReference type="EMBL" id="NGP77935.1"/>
    </source>
</evidence>
<comment type="caution">
    <text evidence="3">The sequence shown here is derived from an EMBL/GenBank/DDBJ whole genome shotgun (WGS) entry which is preliminary data.</text>
</comment>
<evidence type="ECO:0000313" key="4">
    <source>
        <dbReference type="Proteomes" id="UP000473278"/>
    </source>
</evidence>
<evidence type="ECO:0000256" key="1">
    <source>
        <dbReference type="SAM" id="Coils"/>
    </source>
</evidence>
<dbReference type="Pfam" id="PF12867">
    <property type="entry name" value="DinB_2"/>
    <property type="match status" value="1"/>
</dbReference>
<evidence type="ECO:0000259" key="2">
    <source>
        <dbReference type="Pfam" id="PF12867"/>
    </source>
</evidence>
<gene>
    <name evidence="3" type="ORF">G3570_14900</name>
</gene>
<feature type="coiled-coil region" evidence="1">
    <location>
        <begin position="89"/>
        <end position="116"/>
    </location>
</feature>
<name>A0A6M1T7K1_9BACT</name>
<keyword evidence="1" id="KW-0175">Coiled coil</keyword>
<protein>
    <submittedName>
        <fullName evidence="3">DinB family protein</fullName>
    </submittedName>
</protein>
<dbReference type="Gene3D" id="1.20.120.450">
    <property type="entry name" value="dinb family like domain"/>
    <property type="match status" value="1"/>
</dbReference>
<reference evidence="3 4" key="1">
    <citation type="submission" date="2020-02" db="EMBL/GenBank/DDBJ databases">
        <title>Balneolaceae bacterium YR4-1, complete genome.</title>
        <authorList>
            <person name="Li Y."/>
            <person name="Wu S."/>
        </authorList>
    </citation>
    <scope>NUCLEOTIDE SEQUENCE [LARGE SCALE GENOMIC DNA]</scope>
    <source>
        <strain evidence="3 4">YR4-1</strain>
    </source>
</reference>
<dbReference type="SUPFAM" id="SSF109854">
    <property type="entry name" value="DinB/YfiT-like putative metalloenzymes"/>
    <property type="match status" value="1"/>
</dbReference>
<dbReference type="RefSeq" id="WP_165143629.1">
    <property type="nucleotide sequence ID" value="NZ_JAALLT010000004.1"/>
</dbReference>
<sequence length="157" mass="18495">MNDQSRIRELLLEQLTGRNAHVDFQKAVENLSMSDLGKKPEHFPHTIWELIEHIRIAQHDIVAFSKDPDYESPNWPEGYWPESDKPDSMDEWQDSLEAIEKDHKEMEKLVKDKANDLLIPLKHGDGQTLFREAMLIVDHNAYHIGQIVQMRRVMDIW</sequence>